<feature type="region of interest" description="Disordered" evidence="1">
    <location>
        <begin position="560"/>
        <end position="656"/>
    </location>
</feature>
<dbReference type="Proteomes" id="UP001218218">
    <property type="component" value="Unassembled WGS sequence"/>
</dbReference>
<dbReference type="AlphaFoldDB" id="A0AAD6ZM79"/>
<dbReference type="EMBL" id="JARIHO010000039">
    <property type="protein sequence ID" value="KAJ7328262.1"/>
    <property type="molecule type" value="Genomic_DNA"/>
</dbReference>
<accession>A0AAD6ZM79</accession>
<evidence type="ECO:0000256" key="1">
    <source>
        <dbReference type="SAM" id="MobiDB-lite"/>
    </source>
</evidence>
<feature type="compositionally biased region" description="Basic and acidic residues" evidence="1">
    <location>
        <begin position="438"/>
        <end position="507"/>
    </location>
</feature>
<evidence type="ECO:0000313" key="3">
    <source>
        <dbReference type="Proteomes" id="UP001218218"/>
    </source>
</evidence>
<keyword evidence="3" id="KW-1185">Reference proteome</keyword>
<proteinExistence type="predicted"/>
<feature type="compositionally biased region" description="Basic and acidic residues" evidence="1">
    <location>
        <begin position="560"/>
        <end position="613"/>
    </location>
</feature>
<feature type="compositionally biased region" description="Low complexity" evidence="1">
    <location>
        <begin position="638"/>
        <end position="647"/>
    </location>
</feature>
<gene>
    <name evidence="2" type="ORF">DFH08DRAFT_815768</name>
</gene>
<organism evidence="2 3">
    <name type="scientific">Mycena albidolilacea</name>
    <dbReference type="NCBI Taxonomy" id="1033008"/>
    <lineage>
        <taxon>Eukaryota</taxon>
        <taxon>Fungi</taxon>
        <taxon>Dikarya</taxon>
        <taxon>Basidiomycota</taxon>
        <taxon>Agaricomycotina</taxon>
        <taxon>Agaricomycetes</taxon>
        <taxon>Agaricomycetidae</taxon>
        <taxon>Agaricales</taxon>
        <taxon>Marasmiineae</taxon>
        <taxon>Mycenaceae</taxon>
        <taxon>Mycena</taxon>
    </lineage>
</organism>
<feature type="compositionally biased region" description="Acidic residues" evidence="1">
    <location>
        <begin position="128"/>
        <end position="141"/>
    </location>
</feature>
<feature type="compositionally biased region" description="Basic and acidic residues" evidence="1">
    <location>
        <begin position="164"/>
        <end position="178"/>
    </location>
</feature>
<comment type="caution">
    <text evidence="2">The sequence shown here is derived from an EMBL/GenBank/DDBJ whole genome shotgun (WGS) entry which is preliminary data.</text>
</comment>
<sequence length="722" mass="80243">MARGKQPTKPKEMFKPYDPADVPDIMPFPEVALVFATKSEDTAVPRLNEHQQSWILDIGLRNVDLPSLKGKAATAFYDQLKTDAFEAKAFKHNPQPQDAAEEARLPALAAAWKREHPKKNKNVTPAADADDGNTSDDEEDEGARRALLRAGWRSAMQKVISNKRSAEITKRKGKSKNDDAEDCLALPPTGRDKFREDRHDEIHEYSKTLPGAINAGGKFRKAESLMWAEEDQASWEAAASSEEDVDWVARQKLVARGFKNMVNTLHTSGKFRPFVATMLMGWLGEDGKVSEAVPDGIRVREPFEKKYGKLVGEQIDNMYEWAEQPLRDYVATREDSVKGAAPLFPLSAEALDDMSPKALAQAVTSFMEESYQAVFGSQEIPWAAIASAPDEYYDTTRFPLTFAATGLVKLTLPEWYEVATTLVSKAGARTSGFFRKARGGEDGRPVEGTPPREEEAAGVDREEEAGAARREEAGAARREEVAAARREEEAAAAHREEEAAAHREEAVAARWEEEAAACREEEAAVAHREEAAAYREEAAARREEEVAAARREEEAAAYREAEAAAARQEEKEAACREEEEAARREEAAAAHLEEAAARREKEAAARREKEATKKGGRQRKSPQSNSDPQEAAKEREQQAAAKASAPRAKPRLSYEYVEASPLKPKGKKSARIELKTERTSVISKDFSSNIYIFTLMGDLKFWTSYVVRELEIKVRTQEVGQT</sequence>
<feature type="region of interest" description="Disordered" evidence="1">
    <location>
        <begin position="164"/>
        <end position="194"/>
    </location>
</feature>
<feature type="region of interest" description="Disordered" evidence="1">
    <location>
        <begin position="113"/>
        <end position="143"/>
    </location>
</feature>
<reference evidence="2" key="1">
    <citation type="submission" date="2023-03" db="EMBL/GenBank/DDBJ databases">
        <title>Massive genome expansion in bonnet fungi (Mycena s.s.) driven by repeated elements and novel gene families across ecological guilds.</title>
        <authorList>
            <consortium name="Lawrence Berkeley National Laboratory"/>
            <person name="Harder C.B."/>
            <person name="Miyauchi S."/>
            <person name="Viragh M."/>
            <person name="Kuo A."/>
            <person name="Thoen E."/>
            <person name="Andreopoulos B."/>
            <person name="Lu D."/>
            <person name="Skrede I."/>
            <person name="Drula E."/>
            <person name="Henrissat B."/>
            <person name="Morin E."/>
            <person name="Kohler A."/>
            <person name="Barry K."/>
            <person name="LaButti K."/>
            <person name="Morin E."/>
            <person name="Salamov A."/>
            <person name="Lipzen A."/>
            <person name="Mereny Z."/>
            <person name="Hegedus B."/>
            <person name="Baldrian P."/>
            <person name="Stursova M."/>
            <person name="Weitz H."/>
            <person name="Taylor A."/>
            <person name="Grigoriev I.V."/>
            <person name="Nagy L.G."/>
            <person name="Martin F."/>
            <person name="Kauserud H."/>
        </authorList>
    </citation>
    <scope>NUCLEOTIDE SEQUENCE</scope>
    <source>
        <strain evidence="2">CBHHK002</strain>
    </source>
</reference>
<feature type="region of interest" description="Disordered" evidence="1">
    <location>
        <begin position="434"/>
        <end position="507"/>
    </location>
</feature>
<name>A0AAD6ZM79_9AGAR</name>
<evidence type="ECO:0000313" key="2">
    <source>
        <dbReference type="EMBL" id="KAJ7328262.1"/>
    </source>
</evidence>
<protein>
    <submittedName>
        <fullName evidence="2">Uncharacterized protein</fullName>
    </submittedName>
</protein>